<evidence type="ECO:0000256" key="5">
    <source>
        <dbReference type="ARBA" id="ARBA00022679"/>
    </source>
</evidence>
<dbReference type="InterPro" id="IPR050351">
    <property type="entry name" value="BphY/WalK/GraS-like"/>
</dbReference>
<evidence type="ECO:0000259" key="13">
    <source>
        <dbReference type="PROSITE" id="PS50109"/>
    </source>
</evidence>
<evidence type="ECO:0000256" key="10">
    <source>
        <dbReference type="ARBA" id="ARBA00022989"/>
    </source>
</evidence>
<accession>A0ABT5IVZ3</accession>
<dbReference type="PROSITE" id="PS50109">
    <property type="entry name" value="HIS_KIN"/>
    <property type="match status" value="1"/>
</dbReference>
<evidence type="ECO:0000256" key="4">
    <source>
        <dbReference type="ARBA" id="ARBA00022553"/>
    </source>
</evidence>
<dbReference type="EC" id="2.7.13.3" evidence="3"/>
<dbReference type="SUPFAM" id="SSF47384">
    <property type="entry name" value="Homodimeric domain of signal transducing histidine kinase"/>
    <property type="match status" value="1"/>
</dbReference>
<evidence type="ECO:0000256" key="3">
    <source>
        <dbReference type="ARBA" id="ARBA00012438"/>
    </source>
</evidence>
<keyword evidence="9" id="KW-0067">ATP-binding</keyword>
<evidence type="ECO:0000256" key="7">
    <source>
        <dbReference type="ARBA" id="ARBA00022741"/>
    </source>
</evidence>
<keyword evidence="12" id="KW-0472">Membrane</keyword>
<dbReference type="InterPro" id="IPR035965">
    <property type="entry name" value="PAS-like_dom_sf"/>
</dbReference>
<dbReference type="SUPFAM" id="SSF55874">
    <property type="entry name" value="ATPase domain of HSP90 chaperone/DNA topoisomerase II/histidine kinase"/>
    <property type="match status" value="1"/>
</dbReference>
<keyword evidence="5" id="KW-0808">Transferase</keyword>
<dbReference type="InterPro" id="IPR004358">
    <property type="entry name" value="Sig_transdc_His_kin-like_C"/>
</dbReference>
<keyword evidence="11" id="KW-0902">Two-component regulatory system</keyword>
<evidence type="ECO:0000256" key="6">
    <source>
        <dbReference type="ARBA" id="ARBA00022692"/>
    </source>
</evidence>
<keyword evidence="7" id="KW-0547">Nucleotide-binding</keyword>
<dbReference type="PANTHER" id="PTHR42878:SF7">
    <property type="entry name" value="SENSOR HISTIDINE KINASE GLRK"/>
    <property type="match status" value="1"/>
</dbReference>
<dbReference type="InterPro" id="IPR036890">
    <property type="entry name" value="HATPase_C_sf"/>
</dbReference>
<evidence type="ECO:0000256" key="1">
    <source>
        <dbReference type="ARBA" id="ARBA00000085"/>
    </source>
</evidence>
<dbReference type="SUPFAM" id="SSF55785">
    <property type="entry name" value="PYP-like sensor domain (PAS domain)"/>
    <property type="match status" value="1"/>
</dbReference>
<comment type="subcellular location">
    <subcellularLocation>
        <location evidence="2">Membrane</location>
        <topology evidence="2">Multi-pass membrane protein</topology>
    </subcellularLocation>
</comment>
<dbReference type="Gene3D" id="3.30.565.10">
    <property type="entry name" value="Histidine kinase-like ATPase, C-terminal domain"/>
    <property type="match status" value="1"/>
</dbReference>
<dbReference type="CDD" id="cd00082">
    <property type="entry name" value="HisKA"/>
    <property type="match status" value="1"/>
</dbReference>
<dbReference type="CDD" id="cd00075">
    <property type="entry name" value="HATPase"/>
    <property type="match status" value="1"/>
</dbReference>
<evidence type="ECO:0000313" key="15">
    <source>
        <dbReference type="Proteomes" id="UP001219956"/>
    </source>
</evidence>
<sequence length="600" mass="67693">MTAIPPGWLPALPALNQLSTAIWFYHFSQQTIVWANLAALKLWDAPDLEALQQRDLSMSSEGGRLRLQGYQAAFARHETVRETWTIYPRGRPVQLHCHCAQLDVAVPDIMRVEASELDFDTQTSRSIEMLRHVREMVTLYDLHGNVLLRNPAAQAYLPQADDAFAANLHSAAIARELRTAVSESRSVRRIVEVNLADGSTTRHQMQLVEVADPATGDPALLVSQHDVGDREKLLQLQRERSEELQSILDALPLPMVISELEGGRIRYANRLAIELYGMWLGSSGDLSPVSAGLYEKPEDRDKFLDLLQLQGMVSDFQTVLRDRQQQRFDASLTGCLVDYRGIPSILVSVLNISHIRERERSLEATLQHERELMEMQRRFVSMVSHEYRTPLAVIDGIAQRILRSPGQFTCEMLHERVQRVRDMVAHMVTLADSVLTLNRLESNQLRVEHVPVRLLPLLGELVELNQAIYPDCHIELDAQAEVALQVEGDMELLRLIFSNLINNAIKYSPRWQRVALTLRQDNDTVRVSVRDWGVGVPESEQGLLFTRFFRASTAQGIPGCGIGLALVKELVQMHHGSIELESSEGNGAMFTVTLPLRQPD</sequence>
<dbReference type="InterPro" id="IPR005467">
    <property type="entry name" value="His_kinase_dom"/>
</dbReference>
<evidence type="ECO:0000256" key="12">
    <source>
        <dbReference type="ARBA" id="ARBA00023136"/>
    </source>
</evidence>
<evidence type="ECO:0000256" key="11">
    <source>
        <dbReference type="ARBA" id="ARBA00023012"/>
    </source>
</evidence>
<dbReference type="SMART" id="SM00387">
    <property type="entry name" value="HATPase_c"/>
    <property type="match status" value="1"/>
</dbReference>
<dbReference type="Pfam" id="PF00512">
    <property type="entry name" value="HisKA"/>
    <property type="match status" value="1"/>
</dbReference>
<gene>
    <name evidence="14" type="ORF">PQU95_04370</name>
</gene>
<dbReference type="GO" id="GO:0016301">
    <property type="term" value="F:kinase activity"/>
    <property type="evidence" value="ECO:0007669"/>
    <property type="project" value="UniProtKB-KW"/>
</dbReference>
<evidence type="ECO:0000256" key="9">
    <source>
        <dbReference type="ARBA" id="ARBA00022840"/>
    </source>
</evidence>
<dbReference type="SMART" id="SM00388">
    <property type="entry name" value="HisKA"/>
    <property type="match status" value="1"/>
</dbReference>
<dbReference type="Gene3D" id="1.10.287.130">
    <property type="match status" value="1"/>
</dbReference>
<keyword evidence="10" id="KW-1133">Transmembrane helix</keyword>
<dbReference type="PRINTS" id="PR00344">
    <property type="entry name" value="BCTRLSENSOR"/>
</dbReference>
<dbReference type="Pfam" id="PF13188">
    <property type="entry name" value="PAS_8"/>
    <property type="match status" value="1"/>
</dbReference>
<protein>
    <recommendedName>
        <fullName evidence="3">histidine kinase</fullName>
        <ecNumber evidence="3">2.7.13.3</ecNumber>
    </recommendedName>
</protein>
<evidence type="ECO:0000313" key="14">
    <source>
        <dbReference type="EMBL" id="MDC7716450.1"/>
    </source>
</evidence>
<dbReference type="Proteomes" id="UP001219956">
    <property type="component" value="Unassembled WGS sequence"/>
</dbReference>
<dbReference type="InterPro" id="IPR036097">
    <property type="entry name" value="HisK_dim/P_sf"/>
</dbReference>
<dbReference type="EMBL" id="JAQQLF010000005">
    <property type="protein sequence ID" value="MDC7716450.1"/>
    <property type="molecule type" value="Genomic_DNA"/>
</dbReference>
<reference evidence="14 15" key="1">
    <citation type="submission" date="2023-01" db="EMBL/GenBank/DDBJ databases">
        <title>Novel species of the genus Vogesella isolated from rivers.</title>
        <authorList>
            <person name="Lu H."/>
        </authorList>
    </citation>
    <scope>NUCLEOTIDE SEQUENCE [LARGE SCALE GENOMIC DNA]</scope>
    <source>
        <strain evidence="14 15">DC21W</strain>
    </source>
</reference>
<keyword evidence="6" id="KW-0812">Transmembrane</keyword>
<evidence type="ECO:0000256" key="8">
    <source>
        <dbReference type="ARBA" id="ARBA00022777"/>
    </source>
</evidence>
<comment type="catalytic activity">
    <reaction evidence="1">
        <text>ATP + protein L-histidine = ADP + protein N-phospho-L-histidine.</text>
        <dbReference type="EC" id="2.7.13.3"/>
    </reaction>
</comment>
<evidence type="ECO:0000256" key="2">
    <source>
        <dbReference type="ARBA" id="ARBA00004141"/>
    </source>
</evidence>
<proteinExistence type="predicted"/>
<comment type="caution">
    <text evidence="14">The sequence shown here is derived from an EMBL/GenBank/DDBJ whole genome shotgun (WGS) entry which is preliminary data.</text>
</comment>
<dbReference type="PANTHER" id="PTHR42878">
    <property type="entry name" value="TWO-COMPONENT HISTIDINE KINASE"/>
    <property type="match status" value="1"/>
</dbReference>
<dbReference type="SMART" id="SM00091">
    <property type="entry name" value="PAS"/>
    <property type="match status" value="3"/>
</dbReference>
<dbReference type="InterPro" id="IPR000014">
    <property type="entry name" value="PAS"/>
</dbReference>
<dbReference type="Pfam" id="PF02518">
    <property type="entry name" value="HATPase_c"/>
    <property type="match status" value="1"/>
</dbReference>
<keyword evidence="15" id="KW-1185">Reference proteome</keyword>
<organism evidence="14 15">
    <name type="scientific">Vogesella aquatica</name>
    <dbReference type="NCBI Taxonomy" id="2984206"/>
    <lineage>
        <taxon>Bacteria</taxon>
        <taxon>Pseudomonadati</taxon>
        <taxon>Pseudomonadota</taxon>
        <taxon>Betaproteobacteria</taxon>
        <taxon>Neisseriales</taxon>
        <taxon>Chromobacteriaceae</taxon>
        <taxon>Vogesella</taxon>
    </lineage>
</organism>
<keyword evidence="4" id="KW-0597">Phosphoprotein</keyword>
<dbReference type="InterPro" id="IPR003661">
    <property type="entry name" value="HisK_dim/P_dom"/>
</dbReference>
<dbReference type="InterPro" id="IPR003594">
    <property type="entry name" value="HATPase_dom"/>
</dbReference>
<dbReference type="RefSeq" id="WP_272750861.1">
    <property type="nucleotide sequence ID" value="NZ_JAQQLF010000005.1"/>
</dbReference>
<keyword evidence="8 14" id="KW-0418">Kinase</keyword>
<dbReference type="Gene3D" id="3.30.450.20">
    <property type="entry name" value="PAS domain"/>
    <property type="match status" value="1"/>
</dbReference>
<name>A0ABT5IVZ3_9NEIS</name>
<feature type="domain" description="Histidine kinase" evidence="13">
    <location>
        <begin position="382"/>
        <end position="598"/>
    </location>
</feature>